<reference evidence="1 2" key="1">
    <citation type="journal article" date="2016" name="Nat. Commun.">
        <title>Thousands of microbial genomes shed light on interconnected biogeochemical processes in an aquifer system.</title>
        <authorList>
            <person name="Anantharaman K."/>
            <person name="Brown C.T."/>
            <person name="Hug L.A."/>
            <person name="Sharon I."/>
            <person name="Castelle C.J."/>
            <person name="Probst A.J."/>
            <person name="Thomas B.C."/>
            <person name="Singh A."/>
            <person name="Wilkins M.J."/>
            <person name="Karaoz U."/>
            <person name="Brodie E.L."/>
            <person name="Williams K.H."/>
            <person name="Hubbard S.S."/>
            <person name="Banfield J.F."/>
        </authorList>
    </citation>
    <scope>NUCLEOTIDE SEQUENCE [LARGE SCALE GENOMIC DNA]</scope>
</reference>
<dbReference type="AlphaFoldDB" id="A0A1F7UMR7"/>
<organism evidence="1 2">
    <name type="scientific">Candidatus Uhrbacteria bacterium RIFCSPHIGHO2_12_FULL_60_25</name>
    <dbReference type="NCBI Taxonomy" id="1802399"/>
    <lineage>
        <taxon>Bacteria</taxon>
        <taxon>Candidatus Uhriibacteriota</taxon>
    </lineage>
</organism>
<dbReference type="EMBL" id="MGEH01000005">
    <property type="protein sequence ID" value="OGL79583.1"/>
    <property type="molecule type" value="Genomic_DNA"/>
</dbReference>
<evidence type="ECO:0000313" key="1">
    <source>
        <dbReference type="EMBL" id="OGL79583.1"/>
    </source>
</evidence>
<comment type="caution">
    <text evidence="1">The sequence shown here is derived from an EMBL/GenBank/DDBJ whole genome shotgun (WGS) entry which is preliminary data.</text>
</comment>
<gene>
    <name evidence="1" type="ORF">A3E39_03470</name>
</gene>
<dbReference type="Proteomes" id="UP000176603">
    <property type="component" value="Unassembled WGS sequence"/>
</dbReference>
<proteinExistence type="predicted"/>
<dbReference type="STRING" id="1802399.A3E39_03470"/>
<accession>A0A1F7UMR7</accession>
<name>A0A1F7UMR7_9BACT</name>
<evidence type="ECO:0000313" key="2">
    <source>
        <dbReference type="Proteomes" id="UP000176603"/>
    </source>
</evidence>
<sequence length="225" mass="25886">MERFRPEKTKTEYAADRAQITTLQRVPLNRIPEPLRKFHWPIELQGKGEVRESDKTFIIKYPKGDMLLSYATLIHELGHPLQHERNPALQKGTRTHANLLAEERDAWERGWSRFRQANPELIERLEIATSAFHAKAASAPKSFREMYDWIRANTLKMVEVQRLLFEGSSKSEGAGSDALAAELERVGINDFLEAYSQLRIHEPIDDMEAQAAIQRTLAVIVKEIQ</sequence>
<protein>
    <submittedName>
        <fullName evidence="1">Uncharacterized protein</fullName>
    </submittedName>
</protein>